<dbReference type="OrthoDB" id="10004596at2759"/>
<dbReference type="Proteomes" id="UP000054047">
    <property type="component" value="Unassembled WGS sequence"/>
</dbReference>
<gene>
    <name evidence="1" type="ORF">ANCDUO_06869</name>
</gene>
<reference evidence="1 2" key="1">
    <citation type="submission" date="2013-12" db="EMBL/GenBank/DDBJ databases">
        <title>Draft genome of the parsitic nematode Ancylostoma duodenale.</title>
        <authorList>
            <person name="Mitreva M."/>
        </authorList>
    </citation>
    <scope>NUCLEOTIDE SEQUENCE [LARGE SCALE GENOMIC DNA]</scope>
    <source>
        <strain evidence="1 2">Zhejiang</strain>
    </source>
</reference>
<evidence type="ECO:0000313" key="1">
    <source>
        <dbReference type="EMBL" id="KIH62846.1"/>
    </source>
</evidence>
<dbReference type="EMBL" id="KN729039">
    <property type="protein sequence ID" value="KIH62846.1"/>
    <property type="molecule type" value="Genomic_DNA"/>
</dbReference>
<protein>
    <submittedName>
        <fullName evidence="1">Uncharacterized protein</fullName>
    </submittedName>
</protein>
<keyword evidence="2" id="KW-1185">Reference proteome</keyword>
<organism evidence="1 2">
    <name type="scientific">Ancylostoma duodenale</name>
    <dbReference type="NCBI Taxonomy" id="51022"/>
    <lineage>
        <taxon>Eukaryota</taxon>
        <taxon>Metazoa</taxon>
        <taxon>Ecdysozoa</taxon>
        <taxon>Nematoda</taxon>
        <taxon>Chromadorea</taxon>
        <taxon>Rhabditida</taxon>
        <taxon>Rhabditina</taxon>
        <taxon>Rhabditomorpha</taxon>
        <taxon>Strongyloidea</taxon>
        <taxon>Ancylostomatidae</taxon>
        <taxon>Ancylostomatinae</taxon>
        <taxon>Ancylostoma</taxon>
    </lineage>
</organism>
<proteinExistence type="predicted"/>
<accession>A0A0C2H0K7</accession>
<dbReference type="AlphaFoldDB" id="A0A0C2H0K7"/>
<evidence type="ECO:0000313" key="2">
    <source>
        <dbReference type="Proteomes" id="UP000054047"/>
    </source>
</evidence>
<name>A0A0C2H0K7_9BILA</name>
<sequence length="69" mass="7974">MGYMAFTLIRALTRLHIGQISSLLRFLGWFGFRDTHLDRPTVVSVLRTESDRVPQVLVSQASTELRRTR</sequence>